<protein>
    <submittedName>
        <fullName evidence="1">NAD(P)H-dependent oxidoreductase</fullName>
    </submittedName>
</protein>
<proteinExistence type="predicted"/>
<evidence type="ECO:0000313" key="2">
    <source>
        <dbReference type="Proteomes" id="UP000749471"/>
    </source>
</evidence>
<dbReference type="RefSeq" id="WP_216518845.1">
    <property type="nucleotide sequence ID" value="NZ_JAHLPM010000006.1"/>
</dbReference>
<keyword evidence="2" id="KW-1185">Reference proteome</keyword>
<reference evidence="1 2" key="1">
    <citation type="submission" date="2021-06" db="EMBL/GenBank/DDBJ databases">
        <authorList>
            <person name="Sun Q."/>
            <person name="Li D."/>
        </authorList>
    </citation>
    <scope>NUCLEOTIDE SEQUENCE [LARGE SCALE GENOMIC DNA]</scope>
    <source>
        <strain evidence="1 2">MSJ-40</strain>
    </source>
</reference>
<accession>A0ABS6E766</accession>
<evidence type="ECO:0000313" key="1">
    <source>
        <dbReference type="EMBL" id="MBU5438068.1"/>
    </source>
</evidence>
<organism evidence="1 2">
    <name type="scientific">Tissierella simiarum</name>
    <dbReference type="NCBI Taxonomy" id="2841534"/>
    <lineage>
        <taxon>Bacteria</taxon>
        <taxon>Bacillati</taxon>
        <taxon>Bacillota</taxon>
        <taxon>Tissierellia</taxon>
        <taxon>Tissierellales</taxon>
        <taxon>Tissierellaceae</taxon>
        <taxon>Tissierella</taxon>
    </lineage>
</organism>
<gene>
    <name evidence="1" type="ORF">KQI42_08620</name>
</gene>
<sequence length="225" mass="25004">MLNEKKALLLIGSPKLKKSTSESLGNYLLEGLCKNGYRCNKLHILSTLKNDVKELFYNINDTDILIISSPLYVDSLPSPLIRAFELIGQNREERENVKNQSMISIVNSGFPESFHNDTALKICKNFAHKADFQWLGGFAMGGGPAINGMPIKDLGGMTRNIVKALDIALDAIANNKSIPLEATNMMSSNLIPTWLYTLIADKGWKTQAKKFNAHKNLYAKPYIKG</sequence>
<name>A0ABS6E766_9FIRM</name>
<comment type="caution">
    <text evidence="1">The sequence shown here is derived from an EMBL/GenBank/DDBJ whole genome shotgun (WGS) entry which is preliminary data.</text>
</comment>
<dbReference type="EMBL" id="JAHLPM010000006">
    <property type="protein sequence ID" value="MBU5438068.1"/>
    <property type="molecule type" value="Genomic_DNA"/>
</dbReference>
<dbReference type="Proteomes" id="UP000749471">
    <property type="component" value="Unassembled WGS sequence"/>
</dbReference>